<dbReference type="UniPathway" id="UPA00098">
    <property type="reaction ID" value="UER00360"/>
</dbReference>
<evidence type="ECO:0000256" key="1">
    <source>
        <dbReference type="ARBA" id="ARBA00004985"/>
    </source>
</evidence>
<dbReference type="Pfam" id="PF00171">
    <property type="entry name" value="Aldedh"/>
    <property type="match status" value="1"/>
</dbReference>
<keyword evidence="4 7" id="KW-0521">NADP</keyword>
<evidence type="ECO:0000259" key="8">
    <source>
        <dbReference type="Pfam" id="PF00171"/>
    </source>
</evidence>
<dbReference type="GO" id="GO:0055129">
    <property type="term" value="P:L-proline biosynthetic process"/>
    <property type="evidence" value="ECO:0007669"/>
    <property type="project" value="UniProtKB-UniRule"/>
</dbReference>
<dbReference type="InterPro" id="IPR000965">
    <property type="entry name" value="GPR_dom"/>
</dbReference>
<comment type="caution">
    <text evidence="9">The sequence shown here is derived from an EMBL/GenBank/DDBJ whole genome shotgun (WGS) entry which is preliminary data.</text>
</comment>
<reference evidence="9 10" key="1">
    <citation type="submission" date="2018-10" db="EMBL/GenBank/DDBJ databases">
        <title>Sequencing the genomes of 1000 actinobacteria strains.</title>
        <authorList>
            <person name="Klenk H.-P."/>
        </authorList>
    </citation>
    <scope>NUCLEOTIDE SEQUENCE [LARGE SCALE GENOMIC DNA]</scope>
    <source>
        <strain evidence="9 10">DSM 17894</strain>
    </source>
</reference>
<keyword evidence="5 7" id="KW-0560">Oxidoreductase</keyword>
<evidence type="ECO:0000256" key="4">
    <source>
        <dbReference type="ARBA" id="ARBA00022857"/>
    </source>
</evidence>
<dbReference type="PIRSF" id="PIRSF000151">
    <property type="entry name" value="GPR"/>
    <property type="match status" value="1"/>
</dbReference>
<dbReference type="CDD" id="cd07079">
    <property type="entry name" value="ALDH_F18-19_ProA-GPR"/>
    <property type="match status" value="1"/>
</dbReference>
<keyword evidence="10" id="KW-1185">Reference proteome</keyword>
<comment type="similarity">
    <text evidence="7">Belongs to the gamma-glutamyl phosphate reductase family.</text>
</comment>
<comment type="subcellular location">
    <subcellularLocation>
        <location evidence="7">Cytoplasm</location>
    </subcellularLocation>
</comment>
<dbReference type="AlphaFoldDB" id="A0A495IG12"/>
<evidence type="ECO:0000256" key="2">
    <source>
        <dbReference type="ARBA" id="ARBA00022605"/>
    </source>
</evidence>
<dbReference type="EMBL" id="RBKS01000001">
    <property type="protein sequence ID" value="RKR74590.1"/>
    <property type="molecule type" value="Genomic_DNA"/>
</dbReference>
<protein>
    <recommendedName>
        <fullName evidence="7">Gamma-glutamyl phosphate reductase</fullName>
        <shortName evidence="7">GPR</shortName>
        <ecNumber evidence="7">1.2.1.41</ecNumber>
    </recommendedName>
    <alternativeName>
        <fullName evidence="7">Glutamate-5-semialdehyde dehydrogenase</fullName>
    </alternativeName>
    <alternativeName>
        <fullName evidence="7">Glutamyl-gamma-semialdehyde dehydrogenase</fullName>
        <shortName evidence="7">GSA dehydrogenase</shortName>
    </alternativeName>
</protein>
<name>A0A495IG12_9MICO</name>
<comment type="function">
    <text evidence="7">Catalyzes the NADPH-dependent reduction of L-glutamate 5-phosphate into L-glutamate 5-semialdehyde and phosphate. The product spontaneously undergoes cyclization to form 1-pyrroline-5-carboxylate.</text>
</comment>
<dbReference type="GO" id="GO:0004350">
    <property type="term" value="F:glutamate-5-semialdehyde dehydrogenase activity"/>
    <property type="evidence" value="ECO:0007669"/>
    <property type="project" value="UniProtKB-UniRule"/>
</dbReference>
<dbReference type="InterPro" id="IPR016162">
    <property type="entry name" value="Ald_DH_N"/>
</dbReference>
<dbReference type="Gene3D" id="3.40.309.10">
    <property type="entry name" value="Aldehyde Dehydrogenase, Chain A, domain 2"/>
    <property type="match status" value="1"/>
</dbReference>
<dbReference type="GO" id="GO:0005737">
    <property type="term" value="C:cytoplasm"/>
    <property type="evidence" value="ECO:0007669"/>
    <property type="project" value="UniProtKB-SubCell"/>
</dbReference>
<evidence type="ECO:0000256" key="5">
    <source>
        <dbReference type="ARBA" id="ARBA00023002"/>
    </source>
</evidence>
<proteinExistence type="inferred from homology"/>
<keyword evidence="3 7" id="KW-0641">Proline biosynthesis</keyword>
<dbReference type="InterPro" id="IPR020593">
    <property type="entry name" value="G-glutamylP_reductase_CS"/>
</dbReference>
<evidence type="ECO:0000313" key="10">
    <source>
        <dbReference type="Proteomes" id="UP000280008"/>
    </source>
</evidence>
<dbReference type="InterPro" id="IPR016163">
    <property type="entry name" value="Ald_DH_C"/>
</dbReference>
<keyword evidence="7" id="KW-0963">Cytoplasm</keyword>
<evidence type="ECO:0000256" key="6">
    <source>
        <dbReference type="ARBA" id="ARBA00049024"/>
    </source>
</evidence>
<sequence>MSTTEAAPSVADDALALSSAHISPGLVAKLEAAKTAARVVATANADLKNRALQAVADAVRAEAPRIVAANDLDLAAGRENGLSDGLQDRLRLDTARLDGLAKATELIASLTDPVGEALRGRTLPNGLQLTQVRVPFGVVGAIYEARPNVTIDIAALALKSGNVAVLRGGSAAENTNRVLVDVLQEALASVGLPRETVQTIDEFGRQGATELMRARGYVDVLIPRGSSQLIDAVVRESKVPVIETGAGVVHVFLDESADEQWSIDIVSNAKVQRPSVCNALETLLVHEAAAPRLLPLVLSALRAQGVTLHADEATRAIFPDAVPATDDDWATEYMSLDLSVKVVSGIDEAMAHIDRYSTHHTESIITNDLRNTERFLAEVDSAVVMVNASTRFTDGGEFGFGAEVGISTQKLHARGPMGLPELTSSKWIVRGSGQVRG</sequence>
<evidence type="ECO:0000313" key="9">
    <source>
        <dbReference type="EMBL" id="RKR74590.1"/>
    </source>
</evidence>
<comment type="catalytic activity">
    <reaction evidence="6 7">
        <text>L-glutamate 5-semialdehyde + phosphate + NADP(+) = L-glutamyl 5-phosphate + NADPH + H(+)</text>
        <dbReference type="Rhea" id="RHEA:19541"/>
        <dbReference type="ChEBI" id="CHEBI:15378"/>
        <dbReference type="ChEBI" id="CHEBI:43474"/>
        <dbReference type="ChEBI" id="CHEBI:57783"/>
        <dbReference type="ChEBI" id="CHEBI:58066"/>
        <dbReference type="ChEBI" id="CHEBI:58274"/>
        <dbReference type="ChEBI" id="CHEBI:58349"/>
        <dbReference type="EC" id="1.2.1.41"/>
    </reaction>
</comment>
<dbReference type="Proteomes" id="UP000280008">
    <property type="component" value="Unassembled WGS sequence"/>
</dbReference>
<dbReference type="PROSITE" id="PS01223">
    <property type="entry name" value="PROA"/>
    <property type="match status" value="1"/>
</dbReference>
<gene>
    <name evidence="7" type="primary">proA</name>
    <name evidence="9" type="ORF">C8E83_1710</name>
</gene>
<dbReference type="InterPro" id="IPR016161">
    <property type="entry name" value="Ald_DH/histidinol_DH"/>
</dbReference>
<dbReference type="PANTHER" id="PTHR11063:SF8">
    <property type="entry name" value="DELTA-1-PYRROLINE-5-CARBOXYLATE SYNTHASE"/>
    <property type="match status" value="1"/>
</dbReference>
<evidence type="ECO:0000256" key="7">
    <source>
        <dbReference type="HAMAP-Rule" id="MF_00412"/>
    </source>
</evidence>
<accession>A0A495IG12</accession>
<dbReference type="NCBIfam" id="NF001221">
    <property type="entry name" value="PRK00197.1"/>
    <property type="match status" value="1"/>
</dbReference>
<dbReference type="RefSeq" id="WP_121369373.1">
    <property type="nucleotide sequence ID" value="NZ_RBKS01000001.1"/>
</dbReference>
<dbReference type="OrthoDB" id="9809970at2"/>
<dbReference type="EC" id="1.2.1.41" evidence="7"/>
<comment type="pathway">
    <text evidence="1 7">Amino-acid biosynthesis; L-proline biosynthesis; L-glutamate 5-semialdehyde from L-glutamate: step 2/2.</text>
</comment>
<dbReference type="SUPFAM" id="SSF53720">
    <property type="entry name" value="ALDH-like"/>
    <property type="match status" value="1"/>
</dbReference>
<dbReference type="GO" id="GO:0050661">
    <property type="term" value="F:NADP binding"/>
    <property type="evidence" value="ECO:0007669"/>
    <property type="project" value="InterPro"/>
</dbReference>
<dbReference type="FunFam" id="3.40.309.10:FF:000006">
    <property type="entry name" value="Gamma-glutamyl phosphate reductase"/>
    <property type="match status" value="1"/>
</dbReference>
<dbReference type="InterPro" id="IPR012134">
    <property type="entry name" value="Glu-5-SA_DH"/>
</dbReference>
<keyword evidence="2 7" id="KW-0028">Amino-acid biosynthesis</keyword>
<feature type="domain" description="Aldehyde dehydrogenase" evidence="8">
    <location>
        <begin position="30"/>
        <end position="312"/>
    </location>
</feature>
<dbReference type="Gene3D" id="3.40.605.10">
    <property type="entry name" value="Aldehyde Dehydrogenase, Chain A, domain 1"/>
    <property type="match status" value="1"/>
</dbReference>
<evidence type="ECO:0000256" key="3">
    <source>
        <dbReference type="ARBA" id="ARBA00022650"/>
    </source>
</evidence>
<dbReference type="InterPro" id="IPR015590">
    <property type="entry name" value="Aldehyde_DH_dom"/>
</dbReference>
<dbReference type="NCBIfam" id="TIGR00407">
    <property type="entry name" value="proA"/>
    <property type="match status" value="1"/>
</dbReference>
<dbReference type="HAMAP" id="MF_00412">
    <property type="entry name" value="ProA"/>
    <property type="match status" value="1"/>
</dbReference>
<dbReference type="PANTHER" id="PTHR11063">
    <property type="entry name" value="GLUTAMATE SEMIALDEHYDE DEHYDROGENASE"/>
    <property type="match status" value="1"/>
</dbReference>
<organism evidence="9 10">
    <name type="scientific">Frondihabitans australicus</name>
    <dbReference type="NCBI Taxonomy" id="386892"/>
    <lineage>
        <taxon>Bacteria</taxon>
        <taxon>Bacillati</taxon>
        <taxon>Actinomycetota</taxon>
        <taxon>Actinomycetes</taxon>
        <taxon>Micrococcales</taxon>
        <taxon>Microbacteriaceae</taxon>
        <taxon>Frondihabitans</taxon>
    </lineage>
</organism>